<dbReference type="SUPFAM" id="SSF111369">
    <property type="entry name" value="HlyD-like secretion proteins"/>
    <property type="match status" value="1"/>
</dbReference>
<dbReference type="Gene3D" id="1.10.287.470">
    <property type="entry name" value="Helix hairpin bin"/>
    <property type="match status" value="1"/>
</dbReference>
<dbReference type="Gene3D" id="2.40.50.100">
    <property type="match status" value="1"/>
</dbReference>
<sequence>MPVSEKAEVQTRPEAVVAADPEAHGFAASAGHGASPSGTRRKFMITGSVVGLVLIGCFSLVSHLKAREEDELARATAQVNAEPPTVDVLTVGRSSPTFPLVLPGETQGWYESVIYARVNGYVADWAANIGDKVRRGQVLATIETPDLDAQLTAAQARLTAAQALVVSRQSDVVFATATYERWKNSPTGVVSEQEREEKKAACDNAVAQLKEAQAQVGLARADVDRYTTLTEFKKVIAPYDGTITQRHIDIGNLVTAGSAASTTPLYRIVKDDPIRVFVDVPQSEAQDIRNGQPAEIRTSASAGRVFRGTVARTAASIDQKTRTLRVEVDIPNADHALVSGLYVSVTFRVPSDGAAQLPAAALIFRSGGAEVAMIGKRSDVEFRNVTISRDDGATVDVSSGVSVGDKIALNVGNQIADGAIVRTHALPGAVTTASTGR</sequence>
<dbReference type="Pfam" id="PF25973">
    <property type="entry name" value="BSH_CzcB"/>
    <property type="match status" value="1"/>
</dbReference>
<proteinExistence type="inferred from homology"/>
<name>A0ABU0FDM2_9HYPH</name>
<evidence type="ECO:0000259" key="2">
    <source>
        <dbReference type="Pfam" id="PF25954"/>
    </source>
</evidence>
<dbReference type="InterPro" id="IPR058627">
    <property type="entry name" value="MdtA-like_C"/>
</dbReference>
<gene>
    <name evidence="5" type="ORF">J3R73_002499</name>
</gene>
<evidence type="ECO:0000259" key="3">
    <source>
        <dbReference type="Pfam" id="PF25967"/>
    </source>
</evidence>
<dbReference type="InterPro" id="IPR006143">
    <property type="entry name" value="RND_pump_MFP"/>
</dbReference>
<evidence type="ECO:0000313" key="5">
    <source>
        <dbReference type="EMBL" id="MDQ0392707.1"/>
    </source>
</evidence>
<keyword evidence="6" id="KW-1185">Reference proteome</keyword>
<feature type="domain" description="CusB-like beta-barrel" evidence="2">
    <location>
        <begin position="278"/>
        <end position="348"/>
    </location>
</feature>
<dbReference type="InterPro" id="IPR058792">
    <property type="entry name" value="Beta-barrel_RND_2"/>
</dbReference>
<dbReference type="Gene3D" id="2.40.420.20">
    <property type="match status" value="1"/>
</dbReference>
<dbReference type="NCBIfam" id="TIGR01730">
    <property type="entry name" value="RND_mfp"/>
    <property type="match status" value="1"/>
</dbReference>
<dbReference type="EMBL" id="JAUSVK010000001">
    <property type="protein sequence ID" value="MDQ0392707.1"/>
    <property type="molecule type" value="Genomic_DNA"/>
</dbReference>
<dbReference type="Pfam" id="PF25967">
    <property type="entry name" value="RND-MFP_C"/>
    <property type="match status" value="1"/>
</dbReference>
<dbReference type="InterPro" id="IPR058647">
    <property type="entry name" value="BSH_CzcB-like"/>
</dbReference>
<dbReference type="Proteomes" id="UP001237448">
    <property type="component" value="Unassembled WGS sequence"/>
</dbReference>
<comment type="caution">
    <text evidence="5">The sequence shown here is derived from an EMBL/GenBank/DDBJ whole genome shotgun (WGS) entry which is preliminary data.</text>
</comment>
<reference evidence="5 6" key="1">
    <citation type="submission" date="2023-07" db="EMBL/GenBank/DDBJ databases">
        <title>Genomic Encyclopedia of Type Strains, Phase IV (KMG-IV): sequencing the most valuable type-strain genomes for metagenomic binning, comparative biology and taxonomic classification.</title>
        <authorList>
            <person name="Goeker M."/>
        </authorList>
    </citation>
    <scope>NUCLEOTIDE SEQUENCE [LARGE SCALE GENOMIC DNA]</scope>
    <source>
        <strain evidence="5 6">DSM 5896</strain>
    </source>
</reference>
<dbReference type="RefSeq" id="WP_307426986.1">
    <property type="nucleotide sequence ID" value="NZ_JAUSVK010000001.1"/>
</dbReference>
<comment type="similarity">
    <text evidence="1">Belongs to the membrane fusion protein (MFP) (TC 8.A.1) family.</text>
</comment>
<accession>A0ABU0FDM2</accession>
<evidence type="ECO:0000256" key="1">
    <source>
        <dbReference type="ARBA" id="ARBA00009477"/>
    </source>
</evidence>
<protein>
    <submittedName>
        <fullName evidence="5">RND family efflux transporter MFP subunit</fullName>
    </submittedName>
</protein>
<dbReference type="Pfam" id="PF25954">
    <property type="entry name" value="Beta-barrel_RND_2"/>
    <property type="match status" value="1"/>
</dbReference>
<evidence type="ECO:0000259" key="4">
    <source>
        <dbReference type="Pfam" id="PF25973"/>
    </source>
</evidence>
<feature type="domain" description="CzcB-like barrel-sandwich hybrid" evidence="4">
    <location>
        <begin position="113"/>
        <end position="258"/>
    </location>
</feature>
<feature type="domain" description="Multidrug resistance protein MdtA-like C-terminal permuted SH3" evidence="3">
    <location>
        <begin position="358"/>
        <end position="407"/>
    </location>
</feature>
<dbReference type="PANTHER" id="PTHR30469">
    <property type="entry name" value="MULTIDRUG RESISTANCE PROTEIN MDTA"/>
    <property type="match status" value="1"/>
</dbReference>
<organism evidence="5 6">
    <name type="scientific">Labrys monachus</name>
    <dbReference type="NCBI Taxonomy" id="217067"/>
    <lineage>
        <taxon>Bacteria</taxon>
        <taxon>Pseudomonadati</taxon>
        <taxon>Pseudomonadota</taxon>
        <taxon>Alphaproteobacteria</taxon>
        <taxon>Hyphomicrobiales</taxon>
        <taxon>Xanthobacteraceae</taxon>
        <taxon>Labrys</taxon>
    </lineage>
</organism>
<evidence type="ECO:0000313" key="6">
    <source>
        <dbReference type="Proteomes" id="UP001237448"/>
    </source>
</evidence>
<dbReference type="Gene3D" id="2.40.30.170">
    <property type="match status" value="1"/>
</dbReference>
<dbReference type="PANTHER" id="PTHR30469:SF37">
    <property type="entry name" value="RAGD PROTEIN"/>
    <property type="match status" value="1"/>
</dbReference>